<reference evidence="1" key="1">
    <citation type="journal article" date="2012" name="Nature">
        <title>The oyster genome reveals stress adaptation and complexity of shell formation.</title>
        <authorList>
            <person name="Zhang G."/>
            <person name="Fang X."/>
            <person name="Guo X."/>
            <person name="Li L."/>
            <person name="Luo R."/>
            <person name="Xu F."/>
            <person name="Yang P."/>
            <person name="Zhang L."/>
            <person name="Wang X."/>
            <person name="Qi H."/>
            <person name="Xiong Z."/>
            <person name="Que H."/>
            <person name="Xie Y."/>
            <person name="Holland P.W."/>
            <person name="Paps J."/>
            <person name="Zhu Y."/>
            <person name="Wu F."/>
            <person name="Chen Y."/>
            <person name="Wang J."/>
            <person name="Peng C."/>
            <person name="Meng J."/>
            <person name="Yang L."/>
            <person name="Liu J."/>
            <person name="Wen B."/>
            <person name="Zhang N."/>
            <person name="Huang Z."/>
            <person name="Zhu Q."/>
            <person name="Feng Y."/>
            <person name="Mount A."/>
            <person name="Hedgecock D."/>
            <person name="Xu Z."/>
            <person name="Liu Y."/>
            <person name="Domazet-Loso T."/>
            <person name="Du Y."/>
            <person name="Sun X."/>
            <person name="Zhang S."/>
            <person name="Liu B."/>
            <person name="Cheng P."/>
            <person name="Jiang X."/>
            <person name="Li J."/>
            <person name="Fan D."/>
            <person name="Wang W."/>
            <person name="Fu W."/>
            <person name="Wang T."/>
            <person name="Wang B."/>
            <person name="Zhang J."/>
            <person name="Peng Z."/>
            <person name="Li Y."/>
            <person name="Li N."/>
            <person name="Wang J."/>
            <person name="Chen M."/>
            <person name="He Y."/>
            <person name="Tan F."/>
            <person name="Song X."/>
            <person name="Zheng Q."/>
            <person name="Huang R."/>
            <person name="Yang H."/>
            <person name="Du X."/>
            <person name="Chen L."/>
            <person name="Yang M."/>
            <person name="Gaffney P.M."/>
            <person name="Wang S."/>
            <person name="Luo L."/>
            <person name="She Z."/>
            <person name="Ming Y."/>
            <person name="Huang W."/>
            <person name="Zhang S."/>
            <person name="Huang B."/>
            <person name="Zhang Y."/>
            <person name="Qu T."/>
            <person name="Ni P."/>
            <person name="Miao G."/>
            <person name="Wang J."/>
            <person name="Wang Q."/>
            <person name="Steinberg C.E."/>
            <person name="Wang H."/>
            <person name="Li N."/>
            <person name="Qian L."/>
            <person name="Zhang G."/>
            <person name="Li Y."/>
            <person name="Yang H."/>
            <person name="Liu X."/>
            <person name="Wang J."/>
            <person name="Yin Y."/>
            <person name="Wang J."/>
        </authorList>
    </citation>
    <scope>NUCLEOTIDE SEQUENCE [LARGE SCALE GENOMIC DNA]</scope>
    <source>
        <strain evidence="1">05x7-T-G4-1.051#20</strain>
    </source>
</reference>
<dbReference type="AlphaFoldDB" id="K1RXD2"/>
<name>K1RXD2_MAGGI</name>
<gene>
    <name evidence="1" type="ORF">CGI_10018598</name>
</gene>
<evidence type="ECO:0000313" key="1">
    <source>
        <dbReference type="EMBL" id="EKC39606.1"/>
    </source>
</evidence>
<organism evidence="1">
    <name type="scientific">Magallana gigas</name>
    <name type="common">Pacific oyster</name>
    <name type="synonym">Crassostrea gigas</name>
    <dbReference type="NCBI Taxonomy" id="29159"/>
    <lineage>
        <taxon>Eukaryota</taxon>
        <taxon>Metazoa</taxon>
        <taxon>Spiralia</taxon>
        <taxon>Lophotrochozoa</taxon>
        <taxon>Mollusca</taxon>
        <taxon>Bivalvia</taxon>
        <taxon>Autobranchia</taxon>
        <taxon>Pteriomorphia</taxon>
        <taxon>Ostreida</taxon>
        <taxon>Ostreoidea</taxon>
        <taxon>Ostreidae</taxon>
        <taxon>Magallana</taxon>
    </lineage>
</organism>
<accession>K1RXD2</accession>
<sequence>MRLRDKFVYGMYATQVTVKANWPLVNNLHSAHRPLSLQHAGYPVTKGVNYIRLSRRESSDTVNSLFDWGKVSFVTSGFNPKIAATAPAPAAELQETALALKSNTFEDLIDEDFSFHNPYLESDAGNSLRFRYSRATGSSGIFENTLKRKVIQIPVDMVVEDLQVPVPKKKPGPDRKLDDFDADLVKRTNHDIQLKGQYVLLRQLSDTLVERGVRLFKSSLGNS</sequence>
<dbReference type="InParanoid" id="K1RXD2"/>
<dbReference type="EMBL" id="JH818387">
    <property type="protein sequence ID" value="EKC39606.1"/>
    <property type="molecule type" value="Genomic_DNA"/>
</dbReference>
<proteinExistence type="predicted"/>
<protein>
    <submittedName>
        <fullName evidence="1">Uncharacterized protein</fullName>
    </submittedName>
</protein>
<dbReference type="HOGENOM" id="CLU_1241186_0_0_1"/>